<dbReference type="OrthoDB" id="582663at2"/>
<evidence type="ECO:0000313" key="1">
    <source>
        <dbReference type="EMBL" id="AFZ11601.1"/>
    </source>
</evidence>
<dbReference type="Proteomes" id="UP000010472">
    <property type="component" value="Chromosome"/>
</dbReference>
<accession>K9VUI6</accession>
<protein>
    <submittedName>
        <fullName evidence="1">Uncharacterized protein</fullName>
    </submittedName>
</protein>
<dbReference type="EMBL" id="CP003620">
    <property type="protein sequence ID" value="AFZ11601.1"/>
    <property type="molecule type" value="Genomic_DNA"/>
</dbReference>
<gene>
    <name evidence="1" type="ORF">Cri9333_0662</name>
</gene>
<dbReference type="KEGG" id="cep:Cri9333_0662"/>
<keyword evidence="2" id="KW-1185">Reference proteome</keyword>
<dbReference type="PATRIC" id="fig|1173022.3.peg.731"/>
<name>K9VUI6_9CYAN</name>
<dbReference type="HOGENOM" id="CLU_2552539_0_0_3"/>
<dbReference type="eggNOG" id="ENOG502ZVMG">
    <property type="taxonomic scope" value="Bacteria"/>
</dbReference>
<proteinExistence type="predicted"/>
<sequence length="82" mass="9241">MNAHNEGLRVTLIPVDNQAGTQLRNTSTNEIVEEFINNENQQENLKAAQVWLAEHGFVHAGGSDYRKYDPLMTGDTSFSNYE</sequence>
<organism evidence="1 2">
    <name type="scientific">Crinalium epipsammum PCC 9333</name>
    <dbReference type="NCBI Taxonomy" id="1173022"/>
    <lineage>
        <taxon>Bacteria</taxon>
        <taxon>Bacillati</taxon>
        <taxon>Cyanobacteriota</taxon>
        <taxon>Cyanophyceae</taxon>
        <taxon>Gomontiellales</taxon>
        <taxon>Gomontiellaceae</taxon>
        <taxon>Crinalium</taxon>
    </lineage>
</organism>
<dbReference type="AlphaFoldDB" id="K9VUI6"/>
<evidence type="ECO:0000313" key="2">
    <source>
        <dbReference type="Proteomes" id="UP000010472"/>
    </source>
</evidence>
<reference evidence="1 2" key="1">
    <citation type="submission" date="2012-06" db="EMBL/GenBank/DDBJ databases">
        <title>Finished chromosome of genome of Crinalium epipsammum PCC 9333.</title>
        <authorList>
            <consortium name="US DOE Joint Genome Institute"/>
            <person name="Gugger M."/>
            <person name="Coursin T."/>
            <person name="Rippka R."/>
            <person name="Tandeau De Marsac N."/>
            <person name="Huntemann M."/>
            <person name="Wei C.-L."/>
            <person name="Han J."/>
            <person name="Detter J.C."/>
            <person name="Han C."/>
            <person name="Tapia R."/>
            <person name="Davenport K."/>
            <person name="Daligault H."/>
            <person name="Erkkila T."/>
            <person name="Gu W."/>
            <person name="Munk A.C.C."/>
            <person name="Teshima H."/>
            <person name="Xu Y."/>
            <person name="Chain P."/>
            <person name="Chen A."/>
            <person name="Krypides N."/>
            <person name="Mavromatis K."/>
            <person name="Markowitz V."/>
            <person name="Szeto E."/>
            <person name="Ivanova N."/>
            <person name="Mikhailova N."/>
            <person name="Ovchinnikova G."/>
            <person name="Pagani I."/>
            <person name="Pati A."/>
            <person name="Goodwin L."/>
            <person name="Peters L."/>
            <person name="Pitluck S."/>
            <person name="Woyke T."/>
            <person name="Kerfeld C."/>
        </authorList>
    </citation>
    <scope>NUCLEOTIDE SEQUENCE [LARGE SCALE GENOMIC DNA]</scope>
    <source>
        <strain evidence="1 2">PCC 9333</strain>
    </source>
</reference>